<dbReference type="Proteomes" id="UP000191522">
    <property type="component" value="Unassembled WGS sequence"/>
</dbReference>
<gene>
    <name evidence="2" type="ORF">PENDEC_c016G05114</name>
</gene>
<dbReference type="OrthoDB" id="4348660at2759"/>
<dbReference type="AlphaFoldDB" id="A0A1V6P8E6"/>
<evidence type="ECO:0000313" key="2">
    <source>
        <dbReference type="EMBL" id="OQD73251.1"/>
    </source>
</evidence>
<evidence type="ECO:0000313" key="3">
    <source>
        <dbReference type="Proteomes" id="UP000191522"/>
    </source>
</evidence>
<comment type="caution">
    <text evidence="2">The sequence shown here is derived from an EMBL/GenBank/DDBJ whole genome shotgun (WGS) entry which is preliminary data.</text>
</comment>
<organism evidence="2 3">
    <name type="scientific">Penicillium decumbens</name>
    <dbReference type="NCBI Taxonomy" id="69771"/>
    <lineage>
        <taxon>Eukaryota</taxon>
        <taxon>Fungi</taxon>
        <taxon>Dikarya</taxon>
        <taxon>Ascomycota</taxon>
        <taxon>Pezizomycotina</taxon>
        <taxon>Eurotiomycetes</taxon>
        <taxon>Eurotiomycetidae</taxon>
        <taxon>Eurotiales</taxon>
        <taxon>Aspergillaceae</taxon>
        <taxon>Penicillium</taxon>
    </lineage>
</organism>
<keyword evidence="3" id="KW-1185">Reference proteome</keyword>
<protein>
    <submittedName>
        <fullName evidence="2">Uncharacterized protein</fullName>
    </submittedName>
</protein>
<accession>A0A1V6P8E6</accession>
<reference evidence="3" key="1">
    <citation type="journal article" date="2017" name="Nat. Microbiol.">
        <title>Global analysis of biosynthetic gene clusters reveals vast potential of secondary metabolite production in Penicillium species.</title>
        <authorList>
            <person name="Nielsen J.C."/>
            <person name="Grijseels S."/>
            <person name="Prigent S."/>
            <person name="Ji B."/>
            <person name="Dainat J."/>
            <person name="Nielsen K.F."/>
            <person name="Frisvad J.C."/>
            <person name="Workman M."/>
            <person name="Nielsen J."/>
        </authorList>
    </citation>
    <scope>NUCLEOTIDE SEQUENCE [LARGE SCALE GENOMIC DNA]</scope>
    <source>
        <strain evidence="3">IBT 11843</strain>
    </source>
</reference>
<feature type="region of interest" description="Disordered" evidence="1">
    <location>
        <begin position="48"/>
        <end position="74"/>
    </location>
</feature>
<dbReference type="EMBL" id="MDYL01000016">
    <property type="protein sequence ID" value="OQD73251.1"/>
    <property type="molecule type" value="Genomic_DNA"/>
</dbReference>
<name>A0A1V6P8E6_PENDC</name>
<evidence type="ECO:0000256" key="1">
    <source>
        <dbReference type="SAM" id="MobiDB-lite"/>
    </source>
</evidence>
<proteinExistence type="predicted"/>
<sequence length="91" mass="9738">MASISTTTTHLPPPTTAESFAAYSENITRAIMTATNQPAKLHHNFIDELPPAPPPSPVSFAIDSNGKPGKTHSKVPTYLVAKVRADMQGLR</sequence>